<dbReference type="InterPro" id="IPR017937">
    <property type="entry name" value="Thioredoxin_CS"/>
</dbReference>
<feature type="domain" description="Thioredoxin" evidence="6">
    <location>
        <begin position="20"/>
        <end position="150"/>
    </location>
</feature>
<dbReference type="InterPro" id="IPR050553">
    <property type="entry name" value="Thioredoxin_ResA/DsbE_sf"/>
</dbReference>
<keyword evidence="2" id="KW-0201">Cytochrome c-type biogenesis</keyword>
<accession>A0A927C392</accession>
<feature type="signal peptide" evidence="5">
    <location>
        <begin position="1"/>
        <end position="25"/>
    </location>
</feature>
<dbReference type="GO" id="GO:0016209">
    <property type="term" value="F:antioxidant activity"/>
    <property type="evidence" value="ECO:0007669"/>
    <property type="project" value="InterPro"/>
</dbReference>
<feature type="chain" id="PRO_5037565295" evidence="5">
    <location>
        <begin position="26"/>
        <end position="150"/>
    </location>
</feature>
<evidence type="ECO:0000313" key="8">
    <source>
        <dbReference type="Proteomes" id="UP000610558"/>
    </source>
</evidence>
<dbReference type="GO" id="GO:0030313">
    <property type="term" value="C:cell envelope"/>
    <property type="evidence" value="ECO:0007669"/>
    <property type="project" value="UniProtKB-SubCell"/>
</dbReference>
<proteinExistence type="predicted"/>
<dbReference type="AlphaFoldDB" id="A0A927C392"/>
<dbReference type="RefSeq" id="WP_190763768.1">
    <property type="nucleotide sequence ID" value="NZ_JACXLD010000003.1"/>
</dbReference>
<comment type="caution">
    <text evidence="7">The sequence shown here is derived from an EMBL/GenBank/DDBJ whole genome shotgun (WGS) entry which is preliminary data.</text>
</comment>
<protein>
    <submittedName>
        <fullName evidence="7">TlpA family protein disulfide reductase</fullName>
    </submittedName>
</protein>
<organism evidence="7 8">
    <name type="scientific">Spongiibacter pelagi</name>
    <dbReference type="NCBI Taxonomy" id="2760804"/>
    <lineage>
        <taxon>Bacteria</taxon>
        <taxon>Pseudomonadati</taxon>
        <taxon>Pseudomonadota</taxon>
        <taxon>Gammaproteobacteria</taxon>
        <taxon>Cellvibrionales</taxon>
        <taxon>Spongiibacteraceae</taxon>
        <taxon>Spongiibacter</taxon>
    </lineage>
</organism>
<evidence type="ECO:0000256" key="2">
    <source>
        <dbReference type="ARBA" id="ARBA00022748"/>
    </source>
</evidence>
<dbReference type="Proteomes" id="UP000610558">
    <property type="component" value="Unassembled WGS sequence"/>
</dbReference>
<dbReference type="PANTHER" id="PTHR42852">
    <property type="entry name" value="THIOL:DISULFIDE INTERCHANGE PROTEIN DSBE"/>
    <property type="match status" value="1"/>
</dbReference>
<gene>
    <name evidence="7" type="ORF">IB286_06565</name>
</gene>
<keyword evidence="4" id="KW-0676">Redox-active center</keyword>
<dbReference type="InterPro" id="IPR036249">
    <property type="entry name" value="Thioredoxin-like_sf"/>
</dbReference>
<sequence>MPRLTRKPCFLMTSALIACLFLLSACSRPDMPSLSGEGFKIRSGNWQLVNYWASWCTPCRDEIPELNRFSERHGIKIYGVNYDNLEGDELEMAIEDMGIQFDSLLSDPAKLLGQTRPRILPVTFVINPNGEVVKVLTGPQTEQDLIAATQ</sequence>
<keyword evidence="8" id="KW-1185">Reference proteome</keyword>
<dbReference type="PROSITE" id="PS51257">
    <property type="entry name" value="PROKAR_LIPOPROTEIN"/>
    <property type="match status" value="1"/>
</dbReference>
<evidence type="ECO:0000256" key="1">
    <source>
        <dbReference type="ARBA" id="ARBA00004196"/>
    </source>
</evidence>
<dbReference type="GO" id="GO:0017004">
    <property type="term" value="P:cytochrome complex assembly"/>
    <property type="evidence" value="ECO:0007669"/>
    <property type="project" value="UniProtKB-KW"/>
</dbReference>
<keyword evidence="5" id="KW-0732">Signal</keyword>
<evidence type="ECO:0000313" key="7">
    <source>
        <dbReference type="EMBL" id="MBD2858670.1"/>
    </source>
</evidence>
<evidence type="ECO:0000256" key="4">
    <source>
        <dbReference type="ARBA" id="ARBA00023284"/>
    </source>
</evidence>
<dbReference type="PANTHER" id="PTHR42852:SF6">
    <property type="entry name" value="THIOL:DISULFIDE INTERCHANGE PROTEIN DSBE"/>
    <property type="match status" value="1"/>
</dbReference>
<dbReference type="SUPFAM" id="SSF52833">
    <property type="entry name" value="Thioredoxin-like"/>
    <property type="match status" value="1"/>
</dbReference>
<comment type="subcellular location">
    <subcellularLocation>
        <location evidence="1">Cell envelope</location>
    </subcellularLocation>
</comment>
<name>A0A927C392_9GAMM</name>
<dbReference type="Pfam" id="PF00578">
    <property type="entry name" value="AhpC-TSA"/>
    <property type="match status" value="1"/>
</dbReference>
<dbReference type="PROSITE" id="PS51352">
    <property type="entry name" value="THIOREDOXIN_2"/>
    <property type="match status" value="1"/>
</dbReference>
<evidence type="ECO:0000256" key="5">
    <source>
        <dbReference type="SAM" id="SignalP"/>
    </source>
</evidence>
<dbReference type="Gene3D" id="3.40.30.10">
    <property type="entry name" value="Glutaredoxin"/>
    <property type="match status" value="1"/>
</dbReference>
<evidence type="ECO:0000256" key="3">
    <source>
        <dbReference type="ARBA" id="ARBA00023157"/>
    </source>
</evidence>
<dbReference type="EMBL" id="JACXLD010000003">
    <property type="protein sequence ID" value="MBD2858670.1"/>
    <property type="molecule type" value="Genomic_DNA"/>
</dbReference>
<keyword evidence="3" id="KW-1015">Disulfide bond</keyword>
<dbReference type="InterPro" id="IPR013766">
    <property type="entry name" value="Thioredoxin_domain"/>
</dbReference>
<evidence type="ECO:0000259" key="6">
    <source>
        <dbReference type="PROSITE" id="PS51352"/>
    </source>
</evidence>
<dbReference type="InterPro" id="IPR000866">
    <property type="entry name" value="AhpC/TSA"/>
</dbReference>
<reference evidence="7" key="1">
    <citation type="submission" date="2020-09" db="EMBL/GenBank/DDBJ databases">
        <authorList>
            <person name="Yoon J.-W."/>
        </authorList>
    </citation>
    <scope>NUCLEOTIDE SEQUENCE</scope>
    <source>
        <strain evidence="7">KMU-158</strain>
    </source>
</reference>
<dbReference type="PROSITE" id="PS00194">
    <property type="entry name" value="THIOREDOXIN_1"/>
    <property type="match status" value="1"/>
</dbReference>
<dbReference type="CDD" id="cd02966">
    <property type="entry name" value="TlpA_like_family"/>
    <property type="match status" value="1"/>
</dbReference>
<dbReference type="GO" id="GO:0015036">
    <property type="term" value="F:disulfide oxidoreductase activity"/>
    <property type="evidence" value="ECO:0007669"/>
    <property type="project" value="UniProtKB-ARBA"/>
</dbReference>